<dbReference type="EMBL" id="MN740284">
    <property type="protein sequence ID" value="QHT97902.1"/>
    <property type="molecule type" value="Genomic_DNA"/>
</dbReference>
<evidence type="ECO:0000256" key="1">
    <source>
        <dbReference type="SAM" id="MobiDB-lite"/>
    </source>
</evidence>
<feature type="region of interest" description="Disordered" evidence="1">
    <location>
        <begin position="114"/>
        <end position="154"/>
    </location>
</feature>
<protein>
    <submittedName>
        <fullName evidence="2">Uncharacterized protein</fullName>
    </submittedName>
</protein>
<accession>A0A6C0IXW5</accession>
<evidence type="ECO:0000313" key="2">
    <source>
        <dbReference type="EMBL" id="QHT97902.1"/>
    </source>
</evidence>
<name>A0A6C0IXW5_9ZZZZ</name>
<feature type="compositionally biased region" description="Low complexity" evidence="1">
    <location>
        <begin position="118"/>
        <end position="141"/>
    </location>
</feature>
<reference evidence="2" key="1">
    <citation type="journal article" date="2020" name="Nature">
        <title>Giant virus diversity and host interactions through global metagenomics.</title>
        <authorList>
            <person name="Schulz F."/>
            <person name="Roux S."/>
            <person name="Paez-Espino D."/>
            <person name="Jungbluth S."/>
            <person name="Walsh D.A."/>
            <person name="Denef V.J."/>
            <person name="McMahon K.D."/>
            <person name="Konstantinidis K.T."/>
            <person name="Eloe-Fadrosh E.A."/>
            <person name="Kyrpides N.C."/>
            <person name="Woyke T."/>
        </authorList>
    </citation>
    <scope>NUCLEOTIDE SEQUENCE</scope>
    <source>
        <strain evidence="2">GVMAG-M-3300025572-1</strain>
    </source>
</reference>
<sequence length="173" mass="20098">MSYHVKKSKKDPCHAECDFDVNVDLDVRPRVDCKPLYRRGTEFDIELDFDIKPHCRIYPKKKRDGCEDKCKCEFTVKVDFDCHPRLKCHPCNRASADYNVKVDMDFETNCKPIKKDSCSSSSSSSSSSFCSSSSSSSSSSCDVCPKEAKKKYHKKNSYSYEHYDWDDKKDYWN</sequence>
<proteinExistence type="predicted"/>
<dbReference type="AlphaFoldDB" id="A0A6C0IXW5"/>
<organism evidence="2">
    <name type="scientific">viral metagenome</name>
    <dbReference type="NCBI Taxonomy" id="1070528"/>
    <lineage>
        <taxon>unclassified sequences</taxon>
        <taxon>metagenomes</taxon>
        <taxon>organismal metagenomes</taxon>
    </lineage>
</organism>